<protein>
    <submittedName>
        <fullName evidence="1">Uncharacterized protein</fullName>
    </submittedName>
</protein>
<gene>
    <name evidence="1" type="ORF">ACAOBT_LOCUS28962</name>
</gene>
<proteinExistence type="predicted"/>
<accession>A0A9P0LZD9</accession>
<name>A0A9P0LZD9_ACAOB</name>
<keyword evidence="2" id="KW-1185">Reference proteome</keyword>
<comment type="caution">
    <text evidence="1">The sequence shown here is derived from an EMBL/GenBank/DDBJ whole genome shotgun (WGS) entry which is preliminary data.</text>
</comment>
<dbReference type="AlphaFoldDB" id="A0A9P0LZD9"/>
<sequence>CDLVCEFLHFLESCNDPGQLTSTLVNILAASQVACTFKVLYLTTDFSAKYLLRNARGGCLASAKIAGHGVDFMTPMQILKA</sequence>
<dbReference type="EMBL" id="CAKOFQ010007675">
    <property type="protein sequence ID" value="CAH2006182.1"/>
    <property type="molecule type" value="Genomic_DNA"/>
</dbReference>
<evidence type="ECO:0000313" key="2">
    <source>
        <dbReference type="Proteomes" id="UP001152888"/>
    </source>
</evidence>
<reference evidence="1" key="1">
    <citation type="submission" date="2022-03" db="EMBL/GenBank/DDBJ databases">
        <authorList>
            <person name="Sayadi A."/>
        </authorList>
    </citation>
    <scope>NUCLEOTIDE SEQUENCE</scope>
</reference>
<dbReference type="Proteomes" id="UP001152888">
    <property type="component" value="Unassembled WGS sequence"/>
</dbReference>
<organism evidence="1 2">
    <name type="scientific">Acanthoscelides obtectus</name>
    <name type="common">Bean weevil</name>
    <name type="synonym">Bruchus obtectus</name>
    <dbReference type="NCBI Taxonomy" id="200917"/>
    <lineage>
        <taxon>Eukaryota</taxon>
        <taxon>Metazoa</taxon>
        <taxon>Ecdysozoa</taxon>
        <taxon>Arthropoda</taxon>
        <taxon>Hexapoda</taxon>
        <taxon>Insecta</taxon>
        <taxon>Pterygota</taxon>
        <taxon>Neoptera</taxon>
        <taxon>Endopterygota</taxon>
        <taxon>Coleoptera</taxon>
        <taxon>Polyphaga</taxon>
        <taxon>Cucujiformia</taxon>
        <taxon>Chrysomeloidea</taxon>
        <taxon>Chrysomelidae</taxon>
        <taxon>Bruchinae</taxon>
        <taxon>Bruchini</taxon>
        <taxon>Acanthoscelides</taxon>
    </lineage>
</organism>
<evidence type="ECO:0000313" key="1">
    <source>
        <dbReference type="EMBL" id="CAH2006182.1"/>
    </source>
</evidence>
<feature type="non-terminal residue" evidence="1">
    <location>
        <position position="81"/>
    </location>
</feature>